<protein>
    <submittedName>
        <fullName evidence="6">M20 family metallopeptidase</fullName>
    </submittedName>
</protein>
<dbReference type="PANTHER" id="PTHR43808">
    <property type="entry name" value="ACETYLORNITHINE DEACETYLASE"/>
    <property type="match status" value="1"/>
</dbReference>
<dbReference type="InterPro" id="IPR001261">
    <property type="entry name" value="ArgE/DapE_CS"/>
</dbReference>
<dbReference type="PROSITE" id="PS00758">
    <property type="entry name" value="ARGE_DAPE_CPG2_1"/>
    <property type="match status" value="1"/>
</dbReference>
<organism evidence="6 7">
    <name type="scientific">Ruthenibacterium intestinale</name>
    <dbReference type="NCBI Taxonomy" id="3133163"/>
    <lineage>
        <taxon>Bacteria</taxon>
        <taxon>Bacillati</taxon>
        <taxon>Bacillota</taxon>
        <taxon>Clostridia</taxon>
        <taxon>Eubacteriales</taxon>
        <taxon>Oscillospiraceae</taxon>
        <taxon>Ruthenibacterium</taxon>
    </lineage>
</organism>
<dbReference type="InterPro" id="IPR002933">
    <property type="entry name" value="Peptidase_M20"/>
</dbReference>
<dbReference type="RefSeq" id="WP_349215433.1">
    <property type="nucleotide sequence ID" value="NZ_JBBMFA010000079.1"/>
</dbReference>
<evidence type="ECO:0000313" key="6">
    <source>
        <dbReference type="EMBL" id="MEQ2520003.1"/>
    </source>
</evidence>
<sequence>MNLDELFCEKELIEWTQKLISIPSHTALPGREREIAGFLAQLLEQEGIECRLQPADGDRCNVIATLHGDGSGPSLMLNGHMDTVPVEGMDDPFGAQIRDGILYGRGAADMKSGLAAMLYAFVLVHRSGLPLRGDVVFAGVIDEEAAKSTGSRVIAQQGPHTDFAIVGEPTALFPVIAHNGIDYFEIRFHGKSAHSSRPENGANAIYAAADFARYIRDVLAPLYKSKVHPLVGSAAINAGLIQGCAHINRGFLLGTDETFAGVVPDETSLFVDVRWTPDQTIEEVTLQLEQAAEQVRSANPGVDVQVHYIPLPRPAMEISAESCLVKSMVKNISALSPQTAQPQGVTYFADSGILSGVGKIASMIFGPGDIAVAHSPGECVEVEQICKAARIYAQTIVDVCCHSSRNTKGENHER</sequence>
<reference evidence="6 7" key="1">
    <citation type="submission" date="2024-03" db="EMBL/GenBank/DDBJ databases">
        <title>Human intestinal bacterial collection.</title>
        <authorList>
            <person name="Pauvert C."/>
            <person name="Hitch T.C.A."/>
            <person name="Clavel T."/>
        </authorList>
    </citation>
    <scope>NUCLEOTIDE SEQUENCE [LARGE SCALE GENOMIC DNA]</scope>
    <source>
        <strain evidence="6 7">CLA-JM-H11</strain>
    </source>
</reference>
<dbReference type="Proteomes" id="UP001477672">
    <property type="component" value="Unassembled WGS sequence"/>
</dbReference>
<dbReference type="InterPro" id="IPR050072">
    <property type="entry name" value="Peptidase_M20A"/>
</dbReference>
<dbReference type="InterPro" id="IPR036264">
    <property type="entry name" value="Bact_exopeptidase_dim_dom"/>
</dbReference>
<dbReference type="Gene3D" id="3.30.70.360">
    <property type="match status" value="1"/>
</dbReference>
<keyword evidence="7" id="KW-1185">Reference proteome</keyword>
<keyword evidence="3" id="KW-0378">Hydrolase</keyword>
<evidence type="ECO:0000259" key="5">
    <source>
        <dbReference type="Pfam" id="PF07687"/>
    </source>
</evidence>
<dbReference type="Pfam" id="PF07687">
    <property type="entry name" value="M20_dimer"/>
    <property type="match status" value="1"/>
</dbReference>
<accession>A0ABV1GES9</accession>
<proteinExistence type="predicted"/>
<evidence type="ECO:0000256" key="3">
    <source>
        <dbReference type="ARBA" id="ARBA00022801"/>
    </source>
</evidence>
<evidence type="ECO:0000313" key="7">
    <source>
        <dbReference type="Proteomes" id="UP001477672"/>
    </source>
</evidence>
<keyword evidence="4" id="KW-0862">Zinc</keyword>
<dbReference type="InterPro" id="IPR011650">
    <property type="entry name" value="Peptidase_M20_dimer"/>
</dbReference>
<evidence type="ECO:0000256" key="1">
    <source>
        <dbReference type="ARBA" id="ARBA00001947"/>
    </source>
</evidence>
<dbReference type="EMBL" id="JBBMFA010000079">
    <property type="protein sequence ID" value="MEQ2520003.1"/>
    <property type="molecule type" value="Genomic_DNA"/>
</dbReference>
<evidence type="ECO:0000256" key="4">
    <source>
        <dbReference type="ARBA" id="ARBA00022833"/>
    </source>
</evidence>
<dbReference type="SUPFAM" id="SSF55031">
    <property type="entry name" value="Bacterial exopeptidase dimerisation domain"/>
    <property type="match status" value="1"/>
</dbReference>
<keyword evidence="2" id="KW-0479">Metal-binding</keyword>
<comment type="cofactor">
    <cofactor evidence="1">
        <name>Zn(2+)</name>
        <dbReference type="ChEBI" id="CHEBI:29105"/>
    </cofactor>
</comment>
<comment type="caution">
    <text evidence="6">The sequence shown here is derived from an EMBL/GenBank/DDBJ whole genome shotgun (WGS) entry which is preliminary data.</text>
</comment>
<dbReference type="CDD" id="cd08659">
    <property type="entry name" value="M20_ArgE_DapE-like"/>
    <property type="match status" value="1"/>
</dbReference>
<gene>
    <name evidence="6" type="ORF">WMO24_06125</name>
</gene>
<evidence type="ECO:0000256" key="2">
    <source>
        <dbReference type="ARBA" id="ARBA00022723"/>
    </source>
</evidence>
<dbReference type="Gene3D" id="3.40.630.10">
    <property type="entry name" value="Zn peptidases"/>
    <property type="match status" value="1"/>
</dbReference>
<dbReference type="SUPFAM" id="SSF53187">
    <property type="entry name" value="Zn-dependent exopeptidases"/>
    <property type="match status" value="1"/>
</dbReference>
<name>A0ABV1GES9_9FIRM</name>
<feature type="domain" description="Peptidase M20 dimerisation" evidence="5">
    <location>
        <begin position="176"/>
        <end position="294"/>
    </location>
</feature>
<dbReference type="Pfam" id="PF01546">
    <property type="entry name" value="Peptidase_M20"/>
    <property type="match status" value="1"/>
</dbReference>